<dbReference type="OrthoDB" id="424465at2759"/>
<organism evidence="4 5">
    <name type="scientific">Cryomyces minteri</name>
    <dbReference type="NCBI Taxonomy" id="331657"/>
    <lineage>
        <taxon>Eukaryota</taxon>
        <taxon>Fungi</taxon>
        <taxon>Dikarya</taxon>
        <taxon>Ascomycota</taxon>
        <taxon>Pezizomycotina</taxon>
        <taxon>Dothideomycetes</taxon>
        <taxon>Dothideomycetes incertae sedis</taxon>
        <taxon>Cryomyces</taxon>
    </lineage>
</organism>
<gene>
    <name evidence="4" type="ORF">B0A49_06675</name>
</gene>
<sequence>MAIHDYSHQDGTDTVRPAKKLKTTAAQDEDEDSEPTTAIPSHPLGIKPAGNAFIATKNLKHAAGSLSKLPDELIVQLLEYLNVSELLTLSGTCKALYAFTRAEELWKALFIGEWPVYQQWSTEALLTQYGDTCFRAEAVDWPLKTYVEYMNNSRDESPLYLFDCAFAEKMSLKVGKHEEHAAYWEPQCFGEDLFTMLGDQRPDSRWLIVGPERSGSTFHKDPNATSAWNAVIRGAKYWIMFPSSSSLPPPPGVFVSEDQSEVTSPLSIAEWLLGFHAEARATPGCLEGICEEGEVLHVPSGYYHLVLNTKPSVALTQNFVPRSRLGAVLEFLRDRPGQVSGFKEDVVDPYRLFVDRLGDVHPDLLQEGLDELERKAQGKKARWEDLVKGSEGETEGRFSFGFGAEDDGEDADIP</sequence>
<dbReference type="PROSITE" id="PS50181">
    <property type="entry name" value="FBOX"/>
    <property type="match status" value="1"/>
</dbReference>
<evidence type="ECO:0000259" key="3">
    <source>
        <dbReference type="PROSITE" id="PS51184"/>
    </source>
</evidence>
<reference evidence="4 5" key="1">
    <citation type="submission" date="2017-03" db="EMBL/GenBank/DDBJ databases">
        <title>Genomes of endolithic fungi from Antarctica.</title>
        <authorList>
            <person name="Coleine C."/>
            <person name="Masonjones S."/>
            <person name="Stajich J.E."/>
        </authorList>
    </citation>
    <scope>NUCLEOTIDE SEQUENCE [LARGE SCALE GENOMIC DNA]</scope>
    <source>
        <strain evidence="4 5">CCFEE 5187</strain>
    </source>
</reference>
<dbReference type="Pfam" id="PF13621">
    <property type="entry name" value="Cupin_8"/>
    <property type="match status" value="1"/>
</dbReference>
<dbReference type="InterPro" id="IPR041667">
    <property type="entry name" value="Cupin_8"/>
</dbReference>
<dbReference type="SUPFAM" id="SSF81383">
    <property type="entry name" value="F-box domain"/>
    <property type="match status" value="1"/>
</dbReference>
<evidence type="ECO:0000259" key="2">
    <source>
        <dbReference type="PROSITE" id="PS50181"/>
    </source>
</evidence>
<dbReference type="InterPro" id="IPR003347">
    <property type="entry name" value="JmjC_dom"/>
</dbReference>
<protein>
    <submittedName>
        <fullName evidence="4">Uncharacterized protein</fullName>
    </submittedName>
</protein>
<dbReference type="SMART" id="SM00256">
    <property type="entry name" value="FBOX"/>
    <property type="match status" value="1"/>
</dbReference>
<dbReference type="Proteomes" id="UP000308768">
    <property type="component" value="Unassembled WGS sequence"/>
</dbReference>
<dbReference type="InterPro" id="IPR001810">
    <property type="entry name" value="F-box_dom"/>
</dbReference>
<accession>A0A4V5NFC0</accession>
<feature type="compositionally biased region" description="Basic and acidic residues" evidence="1">
    <location>
        <begin position="383"/>
        <end position="396"/>
    </location>
</feature>
<feature type="domain" description="JmjC" evidence="3">
    <location>
        <begin position="174"/>
        <end position="336"/>
    </location>
</feature>
<feature type="domain" description="F-box" evidence="2">
    <location>
        <begin position="63"/>
        <end position="109"/>
    </location>
</feature>
<feature type="region of interest" description="Disordered" evidence="1">
    <location>
        <begin position="1"/>
        <end position="42"/>
    </location>
</feature>
<dbReference type="Gene3D" id="2.60.120.650">
    <property type="entry name" value="Cupin"/>
    <property type="match status" value="1"/>
</dbReference>
<proteinExistence type="predicted"/>
<dbReference type="AlphaFoldDB" id="A0A4V5NFC0"/>
<dbReference type="STRING" id="331657.A0A4V5NFC0"/>
<feature type="compositionally biased region" description="Basic and acidic residues" evidence="1">
    <location>
        <begin position="1"/>
        <end position="13"/>
    </location>
</feature>
<comment type="caution">
    <text evidence="4">The sequence shown here is derived from an EMBL/GenBank/DDBJ whole genome shotgun (WGS) entry which is preliminary data.</text>
</comment>
<dbReference type="InterPro" id="IPR036047">
    <property type="entry name" value="F-box-like_dom_sf"/>
</dbReference>
<name>A0A4V5NFC0_9PEZI</name>
<evidence type="ECO:0000313" key="5">
    <source>
        <dbReference type="Proteomes" id="UP000308768"/>
    </source>
</evidence>
<feature type="region of interest" description="Disordered" evidence="1">
    <location>
        <begin position="383"/>
        <end position="414"/>
    </location>
</feature>
<dbReference type="InterPro" id="IPR050910">
    <property type="entry name" value="JMJD6_ArgDemeth/LysHydrox"/>
</dbReference>
<evidence type="ECO:0000313" key="4">
    <source>
        <dbReference type="EMBL" id="TKA70279.1"/>
    </source>
</evidence>
<dbReference type="EMBL" id="NAJN01000658">
    <property type="protein sequence ID" value="TKA70279.1"/>
    <property type="molecule type" value="Genomic_DNA"/>
</dbReference>
<dbReference type="SMART" id="SM00558">
    <property type="entry name" value="JmjC"/>
    <property type="match status" value="1"/>
</dbReference>
<dbReference type="PANTHER" id="PTHR12480:SF21">
    <property type="entry name" value="JMJC DOMAIN-CONTAINING PROTEIN 8"/>
    <property type="match status" value="1"/>
</dbReference>
<dbReference type="SUPFAM" id="SSF51197">
    <property type="entry name" value="Clavaminate synthase-like"/>
    <property type="match status" value="1"/>
</dbReference>
<dbReference type="GO" id="GO:0000987">
    <property type="term" value="F:cis-regulatory region sequence-specific DNA binding"/>
    <property type="evidence" value="ECO:0007669"/>
    <property type="project" value="TreeGrafter"/>
</dbReference>
<feature type="compositionally biased region" description="Acidic residues" evidence="1">
    <location>
        <begin position="404"/>
        <end position="414"/>
    </location>
</feature>
<evidence type="ECO:0000256" key="1">
    <source>
        <dbReference type="SAM" id="MobiDB-lite"/>
    </source>
</evidence>
<dbReference type="PROSITE" id="PS51184">
    <property type="entry name" value="JMJC"/>
    <property type="match status" value="1"/>
</dbReference>
<dbReference type="Pfam" id="PF12937">
    <property type="entry name" value="F-box-like"/>
    <property type="match status" value="1"/>
</dbReference>
<dbReference type="PANTHER" id="PTHR12480">
    <property type="entry name" value="ARGININE DEMETHYLASE AND LYSYL-HYDROXYLASE JMJD"/>
    <property type="match status" value="1"/>
</dbReference>
<dbReference type="Gene3D" id="1.20.1280.50">
    <property type="match status" value="1"/>
</dbReference>
<dbReference type="GO" id="GO:0005634">
    <property type="term" value="C:nucleus"/>
    <property type="evidence" value="ECO:0007669"/>
    <property type="project" value="TreeGrafter"/>
</dbReference>
<keyword evidence="5" id="KW-1185">Reference proteome</keyword>